<evidence type="ECO:0000313" key="2">
    <source>
        <dbReference type="EMBL" id="KKL10137.1"/>
    </source>
</evidence>
<comment type="caution">
    <text evidence="2">The sequence shown here is derived from an EMBL/GenBank/DDBJ whole genome shotgun (WGS) entry which is preliminary data.</text>
</comment>
<name>A0A0F9B8I6_9ZZZZ</name>
<reference evidence="2" key="1">
    <citation type="journal article" date="2015" name="Nature">
        <title>Complex archaea that bridge the gap between prokaryotes and eukaryotes.</title>
        <authorList>
            <person name="Spang A."/>
            <person name="Saw J.H."/>
            <person name="Jorgensen S.L."/>
            <person name="Zaremba-Niedzwiedzka K."/>
            <person name="Martijn J."/>
            <person name="Lind A.E."/>
            <person name="van Eijk R."/>
            <person name="Schleper C."/>
            <person name="Guy L."/>
            <person name="Ettema T.J."/>
        </authorList>
    </citation>
    <scope>NUCLEOTIDE SEQUENCE</scope>
</reference>
<sequence length="149" mass="16925">MLTLPCRTPKGSDEALEFGAPVQSPGPSVTSLAPPSHEWVIHQDLGRQWTELRVTDDRGKMRLDRIDLTVGARAVEIYGARPGDFTSATGKTEWYRTLQRDGWLIETRTRTCLTSDQENFYLTAELDAWENGARVRCQSWNETIPRDMV</sequence>
<evidence type="ECO:0000256" key="1">
    <source>
        <dbReference type="SAM" id="MobiDB-lite"/>
    </source>
</evidence>
<protein>
    <submittedName>
        <fullName evidence="2">Uncharacterized protein</fullName>
    </submittedName>
</protein>
<accession>A0A0F9B8I6</accession>
<gene>
    <name evidence="2" type="ORF">LCGC14_2558830</name>
</gene>
<organism evidence="2">
    <name type="scientific">marine sediment metagenome</name>
    <dbReference type="NCBI Taxonomy" id="412755"/>
    <lineage>
        <taxon>unclassified sequences</taxon>
        <taxon>metagenomes</taxon>
        <taxon>ecological metagenomes</taxon>
    </lineage>
</organism>
<proteinExistence type="predicted"/>
<dbReference type="AlphaFoldDB" id="A0A0F9B8I6"/>
<dbReference type="EMBL" id="LAZR01042187">
    <property type="protein sequence ID" value="KKL10137.1"/>
    <property type="molecule type" value="Genomic_DNA"/>
</dbReference>
<feature type="region of interest" description="Disordered" evidence="1">
    <location>
        <begin position="1"/>
        <end position="33"/>
    </location>
</feature>